<proteinExistence type="predicted"/>
<dbReference type="EMBL" id="QQAW01000001">
    <property type="protein sequence ID" value="RDI40657.1"/>
    <property type="molecule type" value="Genomic_DNA"/>
</dbReference>
<keyword evidence="2" id="KW-1003">Cell membrane</keyword>
<evidence type="ECO:0000256" key="3">
    <source>
        <dbReference type="ARBA" id="ARBA00022741"/>
    </source>
</evidence>
<evidence type="ECO:0000256" key="4">
    <source>
        <dbReference type="ARBA" id="ARBA00022840"/>
    </source>
</evidence>
<dbReference type="CDD" id="cd03256">
    <property type="entry name" value="ABC_PhnC_transporter"/>
    <property type="match status" value="1"/>
</dbReference>
<keyword evidence="4 9" id="KW-0067">ATP-binding</keyword>
<dbReference type="EMBL" id="JABEQI010000001">
    <property type="protein sequence ID" value="MBB2185223.1"/>
    <property type="molecule type" value="Genomic_DNA"/>
</dbReference>
<dbReference type="PANTHER" id="PTHR24220">
    <property type="entry name" value="IMPORT ATP-BINDING PROTEIN"/>
    <property type="match status" value="1"/>
</dbReference>
<comment type="caution">
    <text evidence="9">The sequence shown here is derived from an EMBL/GenBank/DDBJ whole genome shotgun (WGS) entry which is preliminary data.</text>
</comment>
<dbReference type="GO" id="GO:0005886">
    <property type="term" value="C:plasma membrane"/>
    <property type="evidence" value="ECO:0007669"/>
    <property type="project" value="TreeGrafter"/>
</dbReference>
<evidence type="ECO:0000256" key="1">
    <source>
        <dbReference type="ARBA" id="ARBA00022448"/>
    </source>
</evidence>
<dbReference type="PROSITE" id="PS00211">
    <property type="entry name" value="ABC_TRANSPORTER_1"/>
    <property type="match status" value="1"/>
</dbReference>
<organism evidence="9 10">
    <name type="scientific">Gluconacetobacter liquefaciens</name>
    <name type="common">Acetobacter liquefaciens</name>
    <dbReference type="NCBI Taxonomy" id="89584"/>
    <lineage>
        <taxon>Bacteria</taxon>
        <taxon>Pseudomonadati</taxon>
        <taxon>Pseudomonadota</taxon>
        <taxon>Alphaproteobacteria</taxon>
        <taxon>Acetobacterales</taxon>
        <taxon>Acetobacteraceae</taxon>
        <taxon>Gluconacetobacter</taxon>
    </lineage>
</organism>
<dbReference type="PANTHER" id="PTHR24220:SF659">
    <property type="entry name" value="TRANSPORTER, PUTATIVE-RELATED"/>
    <property type="match status" value="1"/>
</dbReference>
<dbReference type="Gene3D" id="3.40.50.300">
    <property type="entry name" value="P-loop containing nucleotide triphosphate hydrolases"/>
    <property type="match status" value="1"/>
</dbReference>
<dbReference type="RefSeq" id="WP_170143078.1">
    <property type="nucleotide sequence ID" value="NZ_BJMI01000004.1"/>
</dbReference>
<dbReference type="PROSITE" id="PS50893">
    <property type="entry name" value="ABC_TRANSPORTER_2"/>
    <property type="match status" value="1"/>
</dbReference>
<dbReference type="Proteomes" id="UP000254958">
    <property type="component" value="Unassembled WGS sequence"/>
</dbReference>
<keyword evidence="5" id="KW-1278">Translocase</keyword>
<evidence type="ECO:0000256" key="6">
    <source>
        <dbReference type="ARBA" id="ARBA00023136"/>
    </source>
</evidence>
<name>A0A370GAB4_GLULI</name>
<dbReference type="GO" id="GO:0005524">
    <property type="term" value="F:ATP binding"/>
    <property type="evidence" value="ECO:0007669"/>
    <property type="project" value="UniProtKB-KW"/>
</dbReference>
<dbReference type="Pfam" id="PF00005">
    <property type="entry name" value="ABC_tran"/>
    <property type="match status" value="1"/>
</dbReference>
<feature type="domain" description="ABC transporter" evidence="7">
    <location>
        <begin position="6"/>
        <end position="253"/>
    </location>
</feature>
<protein>
    <submittedName>
        <fullName evidence="8">Phosphonate ABC transporter ATP-binding protein</fullName>
    </submittedName>
    <submittedName>
        <fullName evidence="9">Phosphonate transport system ATP-binding protein</fullName>
    </submittedName>
</protein>
<dbReference type="InterPro" id="IPR027417">
    <property type="entry name" value="P-loop_NTPase"/>
</dbReference>
<reference evidence="9 10" key="1">
    <citation type="submission" date="2018-07" db="EMBL/GenBank/DDBJ databases">
        <title>Genomic Encyclopedia of Type Strains, Phase IV (KMG-IV): sequencing the most valuable type-strain genomes for metagenomic binning, comparative biology and taxonomic classification.</title>
        <authorList>
            <person name="Goeker M."/>
        </authorList>
    </citation>
    <scope>NUCLEOTIDE SEQUENCE [LARGE SCALE GENOMIC DNA]</scope>
    <source>
        <strain evidence="9 10">DSM 5603</strain>
    </source>
</reference>
<reference evidence="8 11" key="2">
    <citation type="submission" date="2020-04" db="EMBL/GenBank/DDBJ databases">
        <title>Description of novel Gluconacetobacter.</title>
        <authorList>
            <person name="Sombolestani A."/>
        </authorList>
    </citation>
    <scope>NUCLEOTIDE SEQUENCE [LARGE SCALE GENOMIC DNA]</scope>
    <source>
        <strain evidence="8 11">LMG 1382</strain>
    </source>
</reference>
<dbReference type="InterPro" id="IPR015854">
    <property type="entry name" value="ABC_transpr_LolD-like"/>
</dbReference>
<evidence type="ECO:0000256" key="5">
    <source>
        <dbReference type="ARBA" id="ARBA00022967"/>
    </source>
</evidence>
<gene>
    <name evidence="9" type="ORF">C7453_101455</name>
    <name evidence="8" type="ORF">HLH32_02250</name>
</gene>
<dbReference type="SUPFAM" id="SSF52540">
    <property type="entry name" value="P-loop containing nucleoside triphosphate hydrolases"/>
    <property type="match status" value="1"/>
</dbReference>
<dbReference type="InterPro" id="IPR003593">
    <property type="entry name" value="AAA+_ATPase"/>
</dbReference>
<dbReference type="GO" id="GO:0016887">
    <property type="term" value="F:ATP hydrolysis activity"/>
    <property type="evidence" value="ECO:0007669"/>
    <property type="project" value="InterPro"/>
</dbReference>
<evidence type="ECO:0000313" key="8">
    <source>
        <dbReference type="EMBL" id="MBB2185223.1"/>
    </source>
</evidence>
<keyword evidence="3" id="KW-0547">Nucleotide-binding</keyword>
<dbReference type="SMART" id="SM00382">
    <property type="entry name" value="AAA"/>
    <property type="match status" value="1"/>
</dbReference>
<dbReference type="InterPro" id="IPR003439">
    <property type="entry name" value="ABC_transporter-like_ATP-bd"/>
</dbReference>
<evidence type="ECO:0000256" key="2">
    <source>
        <dbReference type="ARBA" id="ARBA00022475"/>
    </source>
</evidence>
<evidence type="ECO:0000259" key="7">
    <source>
        <dbReference type="PROSITE" id="PS50893"/>
    </source>
</evidence>
<dbReference type="AlphaFoldDB" id="A0A370GAB4"/>
<evidence type="ECO:0000313" key="9">
    <source>
        <dbReference type="EMBL" id="RDI40657.1"/>
    </source>
</evidence>
<evidence type="ECO:0000313" key="10">
    <source>
        <dbReference type="Proteomes" id="UP000254958"/>
    </source>
</evidence>
<keyword evidence="10" id="KW-1185">Reference proteome</keyword>
<sequence>MNGESLVLSDVTKSYDTAGRRRMVLHGIDLAVRPGEIVVLLGANGSGKSTTLKIASGMISPSSGEIRIGDTPISGLKGEMRRQSRMALGMVFQSPRLVGRRAVLSNVLCGTLGRHQDLASMAGILPRSERGLAMDCLEQVGLADLAAQRASTLSGGQAQRVAIARALAQRPAVILADEPVASLDPDAAEEVMVLLRRVAREQNLAILCVLHQIDLARRHATRLAGLKAGRLAFDLPPADVTDEALAGLYARETMREAA</sequence>
<keyword evidence="1" id="KW-0813">Transport</keyword>
<dbReference type="Proteomes" id="UP000562982">
    <property type="component" value="Unassembled WGS sequence"/>
</dbReference>
<keyword evidence="6" id="KW-0472">Membrane</keyword>
<dbReference type="InterPro" id="IPR012693">
    <property type="entry name" value="ABC_transpr_PhnC"/>
</dbReference>
<dbReference type="GO" id="GO:0015416">
    <property type="term" value="F:ABC-type phosphonate transporter activity"/>
    <property type="evidence" value="ECO:0007669"/>
    <property type="project" value="InterPro"/>
</dbReference>
<dbReference type="InterPro" id="IPR017871">
    <property type="entry name" value="ABC_transporter-like_CS"/>
</dbReference>
<accession>A0A370GAB4</accession>
<evidence type="ECO:0000313" key="11">
    <source>
        <dbReference type="Proteomes" id="UP000562982"/>
    </source>
</evidence>